<evidence type="ECO:0000256" key="2">
    <source>
        <dbReference type="SAM" id="MobiDB-lite"/>
    </source>
</evidence>
<proteinExistence type="predicted"/>
<feature type="region of interest" description="Disordered" evidence="2">
    <location>
        <begin position="219"/>
        <end position="271"/>
    </location>
</feature>
<keyword evidence="4" id="KW-1185">Reference proteome</keyword>
<dbReference type="EMBL" id="CAXHTB010000021">
    <property type="protein sequence ID" value="CAL0328322.1"/>
    <property type="molecule type" value="Genomic_DNA"/>
</dbReference>
<feature type="compositionally biased region" description="Polar residues" evidence="2">
    <location>
        <begin position="254"/>
        <end position="265"/>
    </location>
</feature>
<accession>A0AAV1Y2W6</accession>
<dbReference type="PANTHER" id="PTHR35317:SF28">
    <property type="entry name" value="ZINC FINGER, CCHC-TYPE, RIBONUCLEASE H-LIKE DOMAIN, GAG-PRE-INTEGRASE DOMAIN PROTEIN-RELATED"/>
    <property type="match status" value="1"/>
</dbReference>
<reference evidence="3 4" key="1">
    <citation type="submission" date="2024-03" db="EMBL/GenBank/DDBJ databases">
        <authorList>
            <person name="Martinez-Hernandez J."/>
        </authorList>
    </citation>
    <scope>NUCLEOTIDE SEQUENCE [LARGE SCALE GENOMIC DNA]</scope>
</reference>
<feature type="compositionally biased region" description="Basic residues" evidence="2">
    <location>
        <begin position="227"/>
        <end position="237"/>
    </location>
</feature>
<feature type="coiled-coil region" evidence="1">
    <location>
        <begin position="105"/>
        <end position="132"/>
    </location>
</feature>
<keyword evidence="1" id="KW-0175">Coiled coil</keyword>
<dbReference type="AlphaFoldDB" id="A0AAV1Y2W6"/>
<evidence type="ECO:0000313" key="4">
    <source>
        <dbReference type="Proteomes" id="UP001497480"/>
    </source>
</evidence>
<evidence type="ECO:0000256" key="1">
    <source>
        <dbReference type="SAM" id="Coils"/>
    </source>
</evidence>
<gene>
    <name evidence="3" type="ORF">LLUT_LOCUS29382</name>
</gene>
<dbReference type="Pfam" id="PF14223">
    <property type="entry name" value="Retrotran_gag_2"/>
    <property type="match status" value="1"/>
</dbReference>
<evidence type="ECO:0000313" key="3">
    <source>
        <dbReference type="EMBL" id="CAL0328322.1"/>
    </source>
</evidence>
<protein>
    <submittedName>
        <fullName evidence="3">Uncharacterized protein</fullName>
    </submittedName>
</protein>
<sequence>MANSNGFTMTLPILDNKNYDRWGNHMKAVFGFQEVLEIVQKGYQEIGEGAIEGQRTMYNEAKKKDDKALFLIYQGVDAANYEKLNGAETAKQAWDSLEKSYEGIAKIKKVKLQNLRRQYEVLKMEENESIAEYMTKILILINQMRSCGKTIKEKSIVEKVLRTPTCKYDHIVVATEESKNLEELKIEELHASLKAHELRLKGRNSGRVGDEAFLSRHNKKNSNQWIKKTKERGHNSKWKTNESSSSARDYEQNGARNGNEFNQGKNNHKNSDTIKKIYKKKLQFYNCNGRSQEMMKLDLQKGKAQVVLVMSIAY</sequence>
<name>A0AAV1Y2W6_LUPLU</name>
<comment type="caution">
    <text evidence="3">The sequence shown here is derived from an EMBL/GenBank/DDBJ whole genome shotgun (WGS) entry which is preliminary data.</text>
</comment>
<organism evidence="3 4">
    <name type="scientific">Lupinus luteus</name>
    <name type="common">European yellow lupine</name>
    <dbReference type="NCBI Taxonomy" id="3873"/>
    <lineage>
        <taxon>Eukaryota</taxon>
        <taxon>Viridiplantae</taxon>
        <taxon>Streptophyta</taxon>
        <taxon>Embryophyta</taxon>
        <taxon>Tracheophyta</taxon>
        <taxon>Spermatophyta</taxon>
        <taxon>Magnoliopsida</taxon>
        <taxon>eudicotyledons</taxon>
        <taxon>Gunneridae</taxon>
        <taxon>Pentapetalae</taxon>
        <taxon>rosids</taxon>
        <taxon>fabids</taxon>
        <taxon>Fabales</taxon>
        <taxon>Fabaceae</taxon>
        <taxon>Papilionoideae</taxon>
        <taxon>50 kb inversion clade</taxon>
        <taxon>genistoids sensu lato</taxon>
        <taxon>core genistoids</taxon>
        <taxon>Genisteae</taxon>
        <taxon>Lupinus</taxon>
    </lineage>
</organism>
<dbReference type="Proteomes" id="UP001497480">
    <property type="component" value="Unassembled WGS sequence"/>
</dbReference>
<dbReference type="PANTHER" id="PTHR35317">
    <property type="entry name" value="OS04G0629600 PROTEIN"/>
    <property type="match status" value="1"/>
</dbReference>